<protein>
    <recommendedName>
        <fullName evidence="10 11">2,3-bisphosphoglycerate-independent phosphoglycerate mutase</fullName>
        <shortName evidence="10">BPG-independent PGAM</shortName>
        <shortName evidence="10">Phosphoglyceromutase</shortName>
        <shortName evidence="10">iPGM</shortName>
        <ecNumber evidence="10 11">5.4.2.12</ecNumber>
    </recommendedName>
</protein>
<evidence type="ECO:0000256" key="7">
    <source>
        <dbReference type="ARBA" id="ARBA00023152"/>
    </source>
</evidence>
<dbReference type="GO" id="GO:0004619">
    <property type="term" value="F:phosphoglycerate mutase activity"/>
    <property type="evidence" value="ECO:0007669"/>
    <property type="project" value="UniProtKB-UniRule"/>
</dbReference>
<dbReference type="NCBIfam" id="TIGR01307">
    <property type="entry name" value="pgm_bpd_ind"/>
    <property type="match status" value="1"/>
</dbReference>
<accession>A0A317JRJ7</accession>
<proteinExistence type="inferred from homology"/>
<comment type="similarity">
    <text evidence="5 10">Belongs to the BPG-independent phosphoglycerate mutase family.</text>
</comment>
<dbReference type="SUPFAM" id="SSF64158">
    <property type="entry name" value="2,3-Bisphosphoglycerate-independent phosphoglycerate mutase, substrate-binding domain"/>
    <property type="match status" value="1"/>
</dbReference>
<feature type="binding site" evidence="13">
    <location>
        <position position="437"/>
    </location>
    <ligand>
        <name>Mn(2+)</name>
        <dbReference type="ChEBI" id="CHEBI:29035"/>
        <label>1</label>
    </ligand>
</feature>
<feature type="binding site" evidence="13">
    <location>
        <position position="493"/>
    </location>
    <ligand>
        <name>Mn(2+)</name>
        <dbReference type="ChEBI" id="CHEBI:29035"/>
        <label>1</label>
    </ligand>
</feature>
<feature type="binding site" evidence="10 12">
    <location>
        <position position="366"/>
    </location>
    <ligand>
        <name>substrate</name>
    </ligand>
</feature>
<evidence type="ECO:0000256" key="9">
    <source>
        <dbReference type="ARBA" id="ARBA00023235"/>
    </source>
</evidence>
<feature type="binding site" evidence="13">
    <location>
        <position position="16"/>
    </location>
    <ligand>
        <name>Mn(2+)</name>
        <dbReference type="ChEBI" id="CHEBI:29035"/>
        <label>2</label>
    </ligand>
</feature>
<evidence type="ECO:0000256" key="13">
    <source>
        <dbReference type="PIRSR" id="PIRSR001492-3"/>
    </source>
</evidence>
<dbReference type="HAMAP" id="MF_01038">
    <property type="entry name" value="GpmI"/>
    <property type="match status" value="1"/>
</dbReference>
<dbReference type="Pfam" id="PF06415">
    <property type="entry name" value="iPGM_N"/>
    <property type="match status" value="1"/>
</dbReference>
<dbReference type="InterPro" id="IPR036646">
    <property type="entry name" value="PGAM_B_sf"/>
</dbReference>
<feature type="binding site" evidence="10 12">
    <location>
        <position position="190"/>
    </location>
    <ligand>
        <name>substrate</name>
    </ligand>
</feature>
<evidence type="ECO:0000256" key="6">
    <source>
        <dbReference type="ARBA" id="ARBA00022723"/>
    </source>
</evidence>
<organism evidence="16 17">
    <name type="scientific">Candidatus Cerribacteria bacterium 'Amazon FNV 2010 28 9'</name>
    <dbReference type="NCBI Taxonomy" id="2081795"/>
    <lineage>
        <taxon>Bacteria</taxon>
        <taxon>Candidatus Cerribacteria</taxon>
    </lineage>
</organism>
<evidence type="ECO:0000256" key="11">
    <source>
        <dbReference type="NCBIfam" id="TIGR01307"/>
    </source>
</evidence>
<dbReference type="GO" id="GO:0006096">
    <property type="term" value="P:glycolytic process"/>
    <property type="evidence" value="ECO:0007669"/>
    <property type="project" value="UniProtKB-UniRule"/>
</dbReference>
<dbReference type="EC" id="5.4.2.12" evidence="10 11"/>
<feature type="binding site" evidence="13">
    <location>
        <position position="475"/>
    </location>
    <ligand>
        <name>Mn(2+)</name>
        <dbReference type="ChEBI" id="CHEBI:29035"/>
        <label>2</label>
    </ligand>
</feature>
<dbReference type="Pfam" id="PF01676">
    <property type="entry name" value="Metalloenzyme"/>
    <property type="match status" value="1"/>
</dbReference>
<evidence type="ECO:0000313" key="16">
    <source>
        <dbReference type="EMBL" id="PWU24183.1"/>
    </source>
</evidence>
<dbReference type="CDD" id="cd16010">
    <property type="entry name" value="iPGM"/>
    <property type="match status" value="1"/>
</dbReference>
<comment type="catalytic activity">
    <reaction evidence="1 10">
        <text>(2R)-2-phosphoglycerate = (2R)-3-phosphoglycerate</text>
        <dbReference type="Rhea" id="RHEA:15901"/>
        <dbReference type="ChEBI" id="CHEBI:58272"/>
        <dbReference type="ChEBI" id="CHEBI:58289"/>
        <dbReference type="EC" id="5.4.2.12"/>
    </reaction>
</comment>
<evidence type="ECO:0000256" key="3">
    <source>
        <dbReference type="ARBA" id="ARBA00002315"/>
    </source>
</evidence>
<dbReference type="InterPro" id="IPR017850">
    <property type="entry name" value="Alkaline_phosphatase_core_sf"/>
</dbReference>
<feature type="binding site" evidence="10 12">
    <location>
        <begin position="158"/>
        <end position="159"/>
    </location>
    <ligand>
        <name>substrate</name>
    </ligand>
</feature>
<dbReference type="PANTHER" id="PTHR31637">
    <property type="entry name" value="2,3-BISPHOSPHOGLYCERATE-INDEPENDENT PHOSPHOGLYCERATE MUTASE"/>
    <property type="match status" value="1"/>
</dbReference>
<name>A0A317JRJ7_9BACT</name>
<evidence type="ECO:0000256" key="5">
    <source>
        <dbReference type="ARBA" id="ARBA00008819"/>
    </source>
</evidence>
<dbReference type="EMBL" id="PSRQ01000008">
    <property type="protein sequence ID" value="PWU24183.1"/>
    <property type="molecule type" value="Genomic_DNA"/>
</dbReference>
<comment type="caution">
    <text evidence="10">Lacks conserved residue(s) required for the propagation of feature annotation.</text>
</comment>
<evidence type="ECO:0000256" key="10">
    <source>
        <dbReference type="HAMAP-Rule" id="MF_01038"/>
    </source>
</evidence>
<evidence type="ECO:0000259" key="15">
    <source>
        <dbReference type="Pfam" id="PF06415"/>
    </source>
</evidence>
<comment type="cofactor">
    <cofactor evidence="2">
        <name>Mn(2+)</name>
        <dbReference type="ChEBI" id="CHEBI:29035"/>
    </cofactor>
</comment>
<feature type="binding site" evidence="13">
    <location>
        <position position="433"/>
    </location>
    <ligand>
        <name>Mn(2+)</name>
        <dbReference type="ChEBI" id="CHEBI:29035"/>
        <label>1</label>
    </ligand>
</feature>
<evidence type="ECO:0000256" key="8">
    <source>
        <dbReference type="ARBA" id="ARBA00023211"/>
    </source>
</evidence>
<evidence type="ECO:0000259" key="14">
    <source>
        <dbReference type="Pfam" id="PF01676"/>
    </source>
</evidence>
<dbReference type="InterPro" id="IPR006124">
    <property type="entry name" value="Metalloenzyme"/>
</dbReference>
<evidence type="ECO:0000256" key="4">
    <source>
        <dbReference type="ARBA" id="ARBA00004798"/>
    </source>
</evidence>
<dbReference type="SUPFAM" id="SSF53649">
    <property type="entry name" value="Alkaline phosphatase-like"/>
    <property type="match status" value="1"/>
</dbReference>
<dbReference type="GO" id="GO:0006007">
    <property type="term" value="P:glucose catabolic process"/>
    <property type="evidence" value="ECO:0007669"/>
    <property type="project" value="InterPro"/>
</dbReference>
<evidence type="ECO:0000256" key="12">
    <source>
        <dbReference type="PIRSR" id="PIRSR001492-2"/>
    </source>
</evidence>
<dbReference type="PIRSF" id="PIRSF001492">
    <property type="entry name" value="IPGAM"/>
    <property type="match status" value="1"/>
</dbReference>
<evidence type="ECO:0000256" key="2">
    <source>
        <dbReference type="ARBA" id="ARBA00001936"/>
    </source>
</evidence>
<feature type="domain" description="Metalloenzyme" evidence="14">
    <location>
        <begin position="8"/>
        <end position="533"/>
    </location>
</feature>
<comment type="caution">
    <text evidence="16">The sequence shown here is derived from an EMBL/GenBank/DDBJ whole genome shotgun (WGS) entry which is preliminary data.</text>
</comment>
<dbReference type="InterPro" id="IPR005995">
    <property type="entry name" value="Pgm_bpd_ind"/>
</dbReference>
<dbReference type="Gene3D" id="3.40.720.10">
    <property type="entry name" value="Alkaline Phosphatase, subunit A"/>
    <property type="match status" value="1"/>
</dbReference>
<feature type="binding site" evidence="10 12">
    <location>
        <position position="196"/>
    </location>
    <ligand>
        <name>substrate</name>
    </ligand>
</feature>
<comment type="function">
    <text evidence="3 10">Catalyzes the interconversion of 2-phosphoglycerate and 3-phosphoglycerate.</text>
</comment>
<dbReference type="Proteomes" id="UP000246104">
    <property type="component" value="Unassembled WGS sequence"/>
</dbReference>
<feature type="binding site" evidence="10 12">
    <location>
        <begin position="265"/>
        <end position="268"/>
    </location>
    <ligand>
        <name>substrate</name>
    </ligand>
</feature>
<reference evidence="16 17" key="1">
    <citation type="submission" date="2018-02" db="EMBL/GenBank/DDBJ databases">
        <title>Genomic Reconstructions from Amazon Rainforest and Pasture Soil Reveal Novel Insights into the Physiology of Candidate Phyla in Tropical Sites.</title>
        <authorList>
            <person name="Kroeger M.E."/>
            <person name="Delmont T."/>
            <person name="Eren A.M."/>
            <person name="Guo J."/>
            <person name="Meyer K.M."/>
            <person name="Khan K."/>
            <person name="Rodrigues J.L.M."/>
            <person name="Bohannan B.J.M."/>
            <person name="Tringe S."/>
            <person name="Borges C.D."/>
            <person name="Tiedje J."/>
            <person name="Tsai S.M."/>
            <person name="Nusslein K."/>
        </authorList>
    </citation>
    <scope>NUCLEOTIDE SEQUENCE [LARGE SCALE GENOMIC DNA]</scope>
    <source>
        <strain evidence="16">Amazon FNV 2010 28 9</strain>
    </source>
</reference>
<evidence type="ECO:0000256" key="1">
    <source>
        <dbReference type="ARBA" id="ARBA00000370"/>
    </source>
</evidence>
<keyword evidence="8 13" id="KW-0464">Manganese</keyword>
<dbReference type="GO" id="GO:0005829">
    <property type="term" value="C:cytosol"/>
    <property type="evidence" value="ECO:0007669"/>
    <property type="project" value="TreeGrafter"/>
</dbReference>
<evidence type="ECO:0000313" key="17">
    <source>
        <dbReference type="Proteomes" id="UP000246104"/>
    </source>
</evidence>
<dbReference type="Gene3D" id="3.40.1450.10">
    <property type="entry name" value="BPG-independent phosphoglycerate mutase, domain B"/>
    <property type="match status" value="1"/>
</dbReference>
<dbReference type="GO" id="GO:0030145">
    <property type="term" value="F:manganese ion binding"/>
    <property type="evidence" value="ECO:0007669"/>
    <property type="project" value="InterPro"/>
</dbReference>
<feature type="binding site" evidence="10 12">
    <location>
        <position position="127"/>
    </location>
    <ligand>
        <name>substrate</name>
    </ligand>
</feature>
<dbReference type="PANTHER" id="PTHR31637:SF0">
    <property type="entry name" value="2,3-BISPHOSPHOGLYCERATE-INDEPENDENT PHOSPHOGLYCERATE MUTASE"/>
    <property type="match status" value="1"/>
</dbReference>
<sequence length="544" mass="60016">MPLDPAPKPVVLLIFDGWGIGPANAGNAITQANIPNFRKFSVSFPHTQLTASGEAVGLPRGEDGNTETGHLNIGAGKIVYQDLPRINMSIADGTFETNQVFLQAFDQVKRNNSKLHLMGLVGSGGVHSNINHLYALLSAAKKNGLSDNVILHLFTDGRDSPPTAGVSFITQIQQHIDSLHVGIIGSVMGRYYAMDRDRRWDRTQLAYDALTVGTDCTNRNPADIVQERYNAGETDEFIKPFSLCDANGKPHLVNDNDAVIFFNFRIDRPRQLTKAFVLPNFESGIVSEGFDPYAIKYEGSHIRPKGPTQTFQRKKIIKNLFFVTMTEYERGLPASIAFPPQTVDMPLGRVISEQNLHQLRMCETEKERFVTYYFNGQREDAFPNEDRIIIPSKKVATYDQAPEMSAYEITTTLIEKINTDMYALIVVNFANADMVGHTGNLQAGIKACEILDECLGKIVAAVNVKNGVVLVTADHGNAEEMINNETGEIDTEHSTYPVPLLIISNRYQNQGRMLPSGILADIAPTILSIMGISKPTSMTGRALI</sequence>
<dbReference type="FunFam" id="3.40.1450.10:FF:000002">
    <property type="entry name" value="2,3-bisphosphoglycerate-independent phosphoglycerate mutase"/>
    <property type="match status" value="1"/>
</dbReference>
<dbReference type="UniPathway" id="UPA00109">
    <property type="reaction ID" value="UER00186"/>
</dbReference>
<keyword evidence="7 10" id="KW-0324">Glycolysis</keyword>
<keyword evidence="6 13" id="KW-0479">Metal-binding</keyword>
<dbReference type="AlphaFoldDB" id="A0A317JRJ7"/>
<comment type="pathway">
    <text evidence="4 10">Carbohydrate degradation; glycolysis; pyruvate from D-glyceraldehyde 3-phosphate: step 3/5.</text>
</comment>
<keyword evidence="9 10" id="KW-0413">Isomerase</keyword>
<comment type="subunit">
    <text evidence="10">Monomer.</text>
</comment>
<feature type="domain" description="BPG-independent PGAM N-terminal" evidence="15">
    <location>
        <begin position="86"/>
        <end position="329"/>
    </location>
</feature>
<gene>
    <name evidence="10" type="primary">gpmI</name>
    <name evidence="16" type="ORF">C5B42_00375</name>
</gene>
<dbReference type="InterPro" id="IPR011258">
    <property type="entry name" value="BPG-indep_PGM_N"/>
</dbReference>
<feature type="binding site" evidence="13">
    <location>
        <position position="474"/>
    </location>
    <ligand>
        <name>Mn(2+)</name>
        <dbReference type="ChEBI" id="CHEBI:29035"/>
        <label>2</label>
    </ligand>
</feature>